<keyword evidence="2" id="KW-1133">Transmembrane helix</keyword>
<feature type="compositionally biased region" description="Pro residues" evidence="1">
    <location>
        <begin position="388"/>
        <end position="425"/>
    </location>
</feature>
<evidence type="ECO:0000256" key="2">
    <source>
        <dbReference type="SAM" id="Phobius"/>
    </source>
</evidence>
<dbReference type="RefSeq" id="WP_085149863.1">
    <property type="nucleotide sequence ID" value="NZ_AP022612.1"/>
</dbReference>
<dbReference type="InterPro" id="IPR003399">
    <property type="entry name" value="Mce/MlaD"/>
</dbReference>
<evidence type="ECO:0000313" key="6">
    <source>
        <dbReference type="Proteomes" id="UP000466931"/>
    </source>
</evidence>
<dbReference type="InterPro" id="IPR024516">
    <property type="entry name" value="Mce_C"/>
</dbReference>
<dbReference type="NCBIfam" id="TIGR00996">
    <property type="entry name" value="Mtu_fam_mce"/>
    <property type="match status" value="1"/>
</dbReference>
<keyword evidence="6" id="KW-1185">Reference proteome</keyword>
<dbReference type="PANTHER" id="PTHR33371:SF19">
    <property type="entry name" value="MCE-FAMILY PROTEIN MCE4A"/>
    <property type="match status" value="1"/>
</dbReference>
<dbReference type="InterPro" id="IPR005693">
    <property type="entry name" value="Mce"/>
</dbReference>
<reference evidence="5" key="2">
    <citation type="submission" date="2020-02" db="EMBL/GenBank/DDBJ databases">
        <authorList>
            <person name="Matsumoto Y."/>
            <person name="Motooka D."/>
            <person name="Nakamura S."/>
        </authorList>
    </citation>
    <scope>NUCLEOTIDE SEQUENCE</scope>
    <source>
        <strain evidence="5">JCM 13671</strain>
    </source>
</reference>
<sequence>MAGRRAFLPSRPWLAVRGVLAVAVAGCVAALLVGRATGNLDPTEDVYVGVPVSAGLITTSAPVRYRGVNVGRIAEIESGTQTSRVRLTIDRESMPLIPDSVVARIVPRTFFGDIYLQLADGPHGVSGQPLAPDATIAIDDSADALALYDVFKKIVDVFSTIKPEKMQSALTAVSQALRNRGGQIGSTIDNLSAVSATLTPTMTQFLDATPQFREVMSSLHTATPDILTTLSAATEVSNRMVDDSAGFGTALSSMSDLAAVLTPFVADHHESLIRIVDSAGRIMATTAGSPGALAETLSGVKTFGDAGSRAFGTGKFNITAVATFAGPMPYSAADCPVYGTTYGAHCADSDPFNPVPTSPLHIPVPEDFDMKSQAPVAFLPEGQRRGGVPPPPPAAPPVPPPAEAPPAGAPPVEAPVAPLPGPAPGPGAGFPAEAAPASVIVGGDREAHALSVLESEVLNHRDTSGHTPPGTPNIATVVMLGPLVRGTEVRVG</sequence>
<proteinExistence type="predicted"/>
<gene>
    <name evidence="5" type="ORF">MCNF_39390</name>
</gene>
<dbReference type="AlphaFoldDB" id="A0A7I7Y1X5"/>
<feature type="region of interest" description="Disordered" evidence="1">
    <location>
        <begin position="380"/>
        <end position="430"/>
    </location>
</feature>
<protein>
    <recommendedName>
        <fullName evidence="7">Mammalian cell entry protein</fullName>
    </recommendedName>
</protein>
<dbReference type="Proteomes" id="UP000466931">
    <property type="component" value="Chromosome"/>
</dbReference>
<name>A0A7I7Y1X5_9MYCO</name>
<organism evidence="5 6">
    <name type="scientific">Mycolicibacterium confluentis</name>
    <dbReference type="NCBI Taxonomy" id="28047"/>
    <lineage>
        <taxon>Bacteria</taxon>
        <taxon>Bacillati</taxon>
        <taxon>Actinomycetota</taxon>
        <taxon>Actinomycetes</taxon>
        <taxon>Mycobacteriales</taxon>
        <taxon>Mycobacteriaceae</taxon>
        <taxon>Mycolicibacterium</taxon>
    </lineage>
</organism>
<dbReference type="GO" id="GO:0051701">
    <property type="term" value="P:biological process involved in interaction with host"/>
    <property type="evidence" value="ECO:0007669"/>
    <property type="project" value="TreeGrafter"/>
</dbReference>
<dbReference type="Pfam" id="PF02470">
    <property type="entry name" value="MlaD"/>
    <property type="match status" value="1"/>
</dbReference>
<feature type="transmembrane region" description="Helical" evidence="2">
    <location>
        <begin position="12"/>
        <end position="33"/>
    </location>
</feature>
<evidence type="ECO:0000259" key="3">
    <source>
        <dbReference type="Pfam" id="PF02470"/>
    </source>
</evidence>
<dbReference type="Pfam" id="PF11887">
    <property type="entry name" value="Mce4_CUP1"/>
    <property type="match status" value="1"/>
</dbReference>
<evidence type="ECO:0008006" key="7">
    <source>
        <dbReference type="Google" id="ProtNLM"/>
    </source>
</evidence>
<evidence type="ECO:0000259" key="4">
    <source>
        <dbReference type="Pfam" id="PF11887"/>
    </source>
</evidence>
<evidence type="ECO:0000256" key="1">
    <source>
        <dbReference type="SAM" id="MobiDB-lite"/>
    </source>
</evidence>
<reference evidence="5" key="1">
    <citation type="journal article" date="2019" name="Emerg. Microbes Infect.">
        <title>Comprehensive subspecies identification of 175 nontuberculous mycobacteria species based on 7547 genomic profiles.</title>
        <authorList>
            <person name="Matsumoto Y."/>
            <person name="Kinjo T."/>
            <person name="Motooka D."/>
            <person name="Nabeya D."/>
            <person name="Jung N."/>
            <person name="Uechi K."/>
            <person name="Horii T."/>
            <person name="Iida T."/>
            <person name="Fujita J."/>
            <person name="Nakamura S."/>
        </authorList>
    </citation>
    <scope>NUCLEOTIDE SEQUENCE [LARGE SCALE GENOMIC DNA]</scope>
    <source>
        <strain evidence="5">JCM 13671</strain>
    </source>
</reference>
<dbReference type="GO" id="GO:0005576">
    <property type="term" value="C:extracellular region"/>
    <property type="evidence" value="ECO:0007669"/>
    <property type="project" value="TreeGrafter"/>
</dbReference>
<dbReference type="PANTHER" id="PTHR33371">
    <property type="entry name" value="INTERMEMBRANE PHOSPHOLIPID TRANSPORT SYSTEM BINDING PROTEIN MLAD-RELATED"/>
    <property type="match status" value="1"/>
</dbReference>
<dbReference type="EMBL" id="AP022612">
    <property type="protein sequence ID" value="BBZ35334.1"/>
    <property type="molecule type" value="Genomic_DNA"/>
</dbReference>
<dbReference type="InterPro" id="IPR052336">
    <property type="entry name" value="MlaD_Phospholipid_Transporter"/>
</dbReference>
<feature type="domain" description="Mce/MlaD" evidence="3">
    <location>
        <begin position="46"/>
        <end position="121"/>
    </location>
</feature>
<keyword evidence="2" id="KW-0472">Membrane</keyword>
<dbReference type="OrthoDB" id="4571090at2"/>
<keyword evidence="2" id="KW-0812">Transmembrane</keyword>
<accession>A0A7I7Y1X5</accession>
<evidence type="ECO:0000313" key="5">
    <source>
        <dbReference type="EMBL" id="BBZ35334.1"/>
    </source>
</evidence>
<feature type="domain" description="Mammalian cell entry C-terminal" evidence="4">
    <location>
        <begin position="126"/>
        <end position="341"/>
    </location>
</feature>